<evidence type="ECO:0000313" key="7">
    <source>
        <dbReference type="Proteomes" id="UP000277294"/>
    </source>
</evidence>
<protein>
    <submittedName>
        <fullName evidence="6">Aspartoacylase</fullName>
    </submittedName>
</protein>
<dbReference type="OrthoDB" id="6794856at2"/>
<accession>A0A3P4AXD5</accession>
<dbReference type="PANTHER" id="PTHR15162:SF7">
    <property type="entry name" value="SUCCINYLGLUTAMATE DESUCCINYLASE"/>
    <property type="match status" value="1"/>
</dbReference>
<sequence>MSGHEFLLPLPDLSALRAGNTGTEGVWHFRADAPGRNVLVTSLIHGNELCGAWAVKTVLEAGLRPRRGTLTLAFCNLAAFDSFDAARHDRSRYLDEDMNRVWSDEKLAAPASRESRRAAELLPWVRKADWLLDLHSMHEPCAPLSLTGMQPRNLALARDLGAPQHIIVDAGHKDGVRMRDYGRFGEMADNGTRSLLIECGYHGALESRAVATDQVARFLLASGIVDAGDLRQEWFMPKPGTQLAIQVTEPVVAQSRDFRFSEPWQGLEELEKAGTVIGWQDGRPITTPYDHCTLVMPSLRQLVPGVTVVRLAKRVA</sequence>
<reference evidence="6 7" key="1">
    <citation type="submission" date="2018-10" db="EMBL/GenBank/DDBJ databases">
        <authorList>
            <person name="Criscuolo A."/>
        </authorList>
    </citation>
    <scope>NUCLEOTIDE SEQUENCE [LARGE SCALE GENOMIC DNA]</scope>
    <source>
        <strain evidence="6">DnA1</strain>
    </source>
</reference>
<evidence type="ECO:0000256" key="4">
    <source>
        <dbReference type="ARBA" id="ARBA00022833"/>
    </source>
</evidence>
<dbReference type="GO" id="GO:0005829">
    <property type="term" value="C:cytosol"/>
    <property type="evidence" value="ECO:0007669"/>
    <property type="project" value="TreeGrafter"/>
</dbReference>
<comment type="cofactor">
    <cofactor evidence="1">
        <name>Zn(2+)</name>
        <dbReference type="ChEBI" id="CHEBI:29105"/>
    </cofactor>
</comment>
<gene>
    <name evidence="6" type="ORF">PIGHUM_00792</name>
</gene>
<dbReference type="Gene3D" id="3.40.630.10">
    <property type="entry name" value="Zn peptidases"/>
    <property type="match status" value="1"/>
</dbReference>
<dbReference type="Proteomes" id="UP000277294">
    <property type="component" value="Unassembled WGS sequence"/>
</dbReference>
<evidence type="ECO:0000313" key="6">
    <source>
        <dbReference type="EMBL" id="VCU68734.1"/>
    </source>
</evidence>
<keyword evidence="7" id="KW-1185">Reference proteome</keyword>
<keyword evidence="3" id="KW-0378">Hydrolase</keyword>
<dbReference type="RefSeq" id="WP_124077965.1">
    <property type="nucleotide sequence ID" value="NZ_UWPJ01000008.1"/>
</dbReference>
<evidence type="ECO:0000256" key="2">
    <source>
        <dbReference type="ARBA" id="ARBA00022723"/>
    </source>
</evidence>
<dbReference type="EMBL" id="UWPJ01000008">
    <property type="protein sequence ID" value="VCU68734.1"/>
    <property type="molecule type" value="Genomic_DNA"/>
</dbReference>
<keyword evidence="4" id="KW-0862">Zinc</keyword>
<proteinExistence type="predicted"/>
<dbReference type="Pfam" id="PF24827">
    <property type="entry name" value="AstE_AspA_cat"/>
    <property type="match status" value="1"/>
</dbReference>
<dbReference type="SUPFAM" id="SSF53187">
    <property type="entry name" value="Zn-dependent exopeptidases"/>
    <property type="match status" value="1"/>
</dbReference>
<dbReference type="InterPro" id="IPR050178">
    <property type="entry name" value="AspA/AstE_fam"/>
</dbReference>
<dbReference type="GO" id="GO:0046872">
    <property type="term" value="F:metal ion binding"/>
    <property type="evidence" value="ECO:0007669"/>
    <property type="project" value="UniProtKB-KW"/>
</dbReference>
<evidence type="ECO:0000259" key="5">
    <source>
        <dbReference type="Pfam" id="PF24827"/>
    </source>
</evidence>
<dbReference type="PANTHER" id="PTHR15162">
    <property type="entry name" value="ASPARTOACYLASE"/>
    <property type="match status" value="1"/>
</dbReference>
<organism evidence="6 7">
    <name type="scientific">Pigmentiphaga humi</name>
    <dbReference type="NCBI Taxonomy" id="2478468"/>
    <lineage>
        <taxon>Bacteria</taxon>
        <taxon>Pseudomonadati</taxon>
        <taxon>Pseudomonadota</taxon>
        <taxon>Betaproteobacteria</taxon>
        <taxon>Burkholderiales</taxon>
        <taxon>Alcaligenaceae</taxon>
        <taxon>Pigmentiphaga</taxon>
    </lineage>
</organism>
<dbReference type="AlphaFoldDB" id="A0A3P4AXD5"/>
<feature type="domain" description="Succinylglutamate desuccinylase/Aspartoacylase catalytic" evidence="5">
    <location>
        <begin position="34"/>
        <end position="186"/>
    </location>
</feature>
<keyword evidence="2" id="KW-0479">Metal-binding</keyword>
<name>A0A3P4AXD5_9BURK</name>
<evidence type="ECO:0000256" key="3">
    <source>
        <dbReference type="ARBA" id="ARBA00022801"/>
    </source>
</evidence>
<evidence type="ECO:0000256" key="1">
    <source>
        <dbReference type="ARBA" id="ARBA00001947"/>
    </source>
</evidence>
<dbReference type="GO" id="GO:0016788">
    <property type="term" value="F:hydrolase activity, acting on ester bonds"/>
    <property type="evidence" value="ECO:0007669"/>
    <property type="project" value="InterPro"/>
</dbReference>
<dbReference type="InterPro" id="IPR055438">
    <property type="entry name" value="AstE_AspA_cat"/>
</dbReference>